<dbReference type="InterPro" id="IPR055438">
    <property type="entry name" value="AstE_AspA_cat"/>
</dbReference>
<dbReference type="RefSeq" id="WP_110032661.1">
    <property type="nucleotide sequence ID" value="NZ_QGTR01000003.1"/>
</dbReference>
<keyword evidence="4" id="KW-0862">Zinc</keyword>
<dbReference type="Gene3D" id="3.40.630.10">
    <property type="entry name" value="Zn peptidases"/>
    <property type="match status" value="1"/>
</dbReference>
<evidence type="ECO:0000313" key="6">
    <source>
        <dbReference type="EMBL" id="PWW00444.1"/>
    </source>
</evidence>
<evidence type="ECO:0000256" key="4">
    <source>
        <dbReference type="ARBA" id="ARBA00022833"/>
    </source>
</evidence>
<dbReference type="GO" id="GO:0046872">
    <property type="term" value="F:metal ion binding"/>
    <property type="evidence" value="ECO:0007669"/>
    <property type="project" value="UniProtKB-KW"/>
</dbReference>
<evidence type="ECO:0000259" key="5">
    <source>
        <dbReference type="Pfam" id="PF24827"/>
    </source>
</evidence>
<dbReference type="PANTHER" id="PTHR37326:SF1">
    <property type="entry name" value="BLL3975 PROTEIN"/>
    <property type="match status" value="1"/>
</dbReference>
<proteinExistence type="predicted"/>
<dbReference type="PANTHER" id="PTHR37326">
    <property type="entry name" value="BLL3975 PROTEIN"/>
    <property type="match status" value="1"/>
</dbReference>
<evidence type="ECO:0000313" key="7">
    <source>
        <dbReference type="Proteomes" id="UP000246352"/>
    </source>
</evidence>
<reference evidence="6 7" key="1">
    <citation type="submission" date="2018-05" db="EMBL/GenBank/DDBJ databases">
        <title>Genomic Encyclopedia of Type Strains, Phase IV (KMG-IV): sequencing the most valuable type-strain genomes for metagenomic binning, comparative biology and taxonomic classification.</title>
        <authorList>
            <person name="Goeker M."/>
        </authorList>
    </citation>
    <scope>NUCLEOTIDE SEQUENCE [LARGE SCALE GENOMIC DNA]</scope>
    <source>
        <strain evidence="6 7">DSM 16791</strain>
    </source>
</reference>
<evidence type="ECO:0000256" key="2">
    <source>
        <dbReference type="ARBA" id="ARBA00022723"/>
    </source>
</evidence>
<dbReference type="OrthoDB" id="9782876at2"/>
<organism evidence="6 7">
    <name type="scientific">Hoeflea marina</name>
    <dbReference type="NCBI Taxonomy" id="274592"/>
    <lineage>
        <taxon>Bacteria</taxon>
        <taxon>Pseudomonadati</taxon>
        <taxon>Pseudomonadota</taxon>
        <taxon>Alphaproteobacteria</taxon>
        <taxon>Hyphomicrobiales</taxon>
        <taxon>Rhizobiaceae</taxon>
        <taxon>Hoeflea</taxon>
    </lineage>
</organism>
<gene>
    <name evidence="6" type="ORF">DFR52_103651</name>
</gene>
<dbReference type="SUPFAM" id="SSF53187">
    <property type="entry name" value="Zn-dependent exopeptidases"/>
    <property type="match status" value="1"/>
</dbReference>
<feature type="domain" description="Succinylglutamate desuccinylase/Aspartoacylase catalytic" evidence="5">
    <location>
        <begin position="31"/>
        <end position="241"/>
    </location>
</feature>
<dbReference type="GO" id="GO:0016788">
    <property type="term" value="F:hydrolase activity, acting on ester bonds"/>
    <property type="evidence" value="ECO:0007669"/>
    <property type="project" value="InterPro"/>
</dbReference>
<dbReference type="EMBL" id="QGTR01000003">
    <property type="protein sequence ID" value="PWW00444.1"/>
    <property type="molecule type" value="Genomic_DNA"/>
</dbReference>
<comment type="cofactor">
    <cofactor evidence="1">
        <name>Zn(2+)</name>
        <dbReference type="ChEBI" id="CHEBI:29105"/>
    </cofactor>
</comment>
<keyword evidence="2" id="KW-0479">Metal-binding</keyword>
<dbReference type="Proteomes" id="UP000246352">
    <property type="component" value="Unassembled WGS sequence"/>
</dbReference>
<accession>A0A317PJH0</accession>
<dbReference type="AlphaFoldDB" id="A0A317PJH0"/>
<evidence type="ECO:0000256" key="3">
    <source>
        <dbReference type="ARBA" id="ARBA00022801"/>
    </source>
</evidence>
<sequence length="353" mass="38208">MHTEIERIAADTPGTSYELVVHRYGGGDPDAPAAYLQAGLHGNERPGVAALHYLMPMLATAEAEGRLVGAVTVVPQANPIAAGQHVLADHLGRFSLSTRVNFNRDYPMPDADGAVPLDAAEAPVFAERRLKSRLLELSDGHRIVLDLHCDDEALQYLYVADELWPALSDLSVCLRADAVIRWHATPDAAFEEAVFARMLQQAGPELGQAGYCVSTVELRGQGDVSPYLARQDADGLYRFLVLRGVIEDDVEPLEELAASHRALPIDHVDVLHAPAGGTLLFHVRPGDLVRSGELLAEILVRPGELGGAVALRAPQDGLVLSRRMRRFIRIGDDVLKLFGDNRSAHAKTGALDN</sequence>
<dbReference type="InterPro" id="IPR053138">
    <property type="entry name" value="N-alpha-Ac-DABA_deacetylase"/>
</dbReference>
<name>A0A317PJH0_9HYPH</name>
<evidence type="ECO:0000256" key="1">
    <source>
        <dbReference type="ARBA" id="ARBA00001947"/>
    </source>
</evidence>
<comment type="caution">
    <text evidence="6">The sequence shown here is derived from an EMBL/GenBank/DDBJ whole genome shotgun (WGS) entry which is preliminary data.</text>
</comment>
<protein>
    <recommendedName>
        <fullName evidence="5">Succinylglutamate desuccinylase/Aspartoacylase catalytic domain-containing protein</fullName>
    </recommendedName>
</protein>
<keyword evidence="3" id="KW-0378">Hydrolase</keyword>
<keyword evidence="7" id="KW-1185">Reference proteome</keyword>
<dbReference type="Pfam" id="PF24827">
    <property type="entry name" value="AstE_AspA_cat"/>
    <property type="match status" value="1"/>
</dbReference>